<dbReference type="GO" id="GO:0005615">
    <property type="term" value="C:extracellular space"/>
    <property type="evidence" value="ECO:0007669"/>
    <property type="project" value="TreeGrafter"/>
</dbReference>
<feature type="domain" description="BPTI/Kunitz inhibitor" evidence="7">
    <location>
        <begin position="782"/>
        <end position="832"/>
    </location>
</feature>
<proteinExistence type="predicted"/>
<feature type="compositionally biased region" description="Polar residues" evidence="6">
    <location>
        <begin position="120"/>
        <end position="133"/>
    </location>
</feature>
<evidence type="ECO:0000256" key="4">
    <source>
        <dbReference type="ARBA" id="ARBA00022900"/>
    </source>
</evidence>
<feature type="region of interest" description="Disordered" evidence="6">
    <location>
        <begin position="498"/>
        <end position="536"/>
    </location>
</feature>
<dbReference type="PRINTS" id="PR00759">
    <property type="entry name" value="BASICPTASE"/>
</dbReference>
<dbReference type="InterPro" id="IPR002223">
    <property type="entry name" value="Kunitz_BPTI"/>
</dbReference>
<feature type="domain" description="BPTI/Kunitz inhibitor" evidence="7">
    <location>
        <begin position="1108"/>
        <end position="1158"/>
    </location>
</feature>
<dbReference type="FunFam" id="4.10.410.10:FF:000020">
    <property type="entry name" value="Collagen, type VI, alpha 3"/>
    <property type="match status" value="1"/>
</dbReference>
<feature type="domain" description="BPTI/Kunitz inhibitor" evidence="7">
    <location>
        <begin position="559"/>
        <end position="621"/>
    </location>
</feature>
<feature type="domain" description="BPTI/Kunitz inhibitor" evidence="7">
    <location>
        <begin position="357"/>
        <end position="416"/>
    </location>
</feature>
<keyword evidence="4" id="KW-0722">Serine protease inhibitor</keyword>
<dbReference type="CDD" id="cd00109">
    <property type="entry name" value="Kunitz-type"/>
    <property type="match status" value="4"/>
</dbReference>
<feature type="domain" description="BPTI/Kunitz inhibitor" evidence="7">
    <location>
        <begin position="1048"/>
        <end position="1099"/>
    </location>
</feature>
<evidence type="ECO:0000256" key="3">
    <source>
        <dbReference type="ARBA" id="ARBA00022690"/>
    </source>
</evidence>
<dbReference type="Gene3D" id="4.10.410.10">
    <property type="entry name" value="Pancreatic trypsin inhibitor Kunitz domain"/>
    <property type="match status" value="11"/>
</dbReference>
<feature type="non-terminal residue" evidence="8">
    <location>
        <position position="1"/>
    </location>
</feature>
<gene>
    <name evidence="8" type="ORF">TR165510</name>
</gene>
<evidence type="ECO:0000256" key="5">
    <source>
        <dbReference type="ARBA" id="ARBA00023157"/>
    </source>
</evidence>
<feature type="domain" description="BPTI/Kunitz inhibitor" evidence="7">
    <location>
        <begin position="220"/>
        <end position="270"/>
    </location>
</feature>
<comment type="subcellular location">
    <subcellularLocation>
        <location evidence="1">Secreted</location>
    </subcellularLocation>
</comment>
<feature type="domain" description="BPTI/Kunitz inhibitor" evidence="7">
    <location>
        <begin position="427"/>
        <end position="475"/>
    </location>
</feature>
<feature type="domain" description="BPTI/Kunitz inhibitor" evidence="7">
    <location>
        <begin position="889"/>
        <end position="951"/>
    </location>
</feature>
<reference evidence="8" key="1">
    <citation type="submission" date="2016-01" db="EMBL/GenBank/DDBJ databases">
        <title>Reference transcriptome for the parasite Schistocephalus solidus: insights into the molecular evolution of parasitism.</title>
        <authorList>
            <person name="Hebert F.O."/>
            <person name="Grambauer S."/>
            <person name="Barber I."/>
            <person name="Landry C.R."/>
            <person name="Aubin-Horth N."/>
        </authorList>
    </citation>
    <scope>NUCLEOTIDE SEQUENCE</scope>
</reference>
<dbReference type="SMART" id="SM00131">
    <property type="entry name" value="KU"/>
    <property type="match status" value="11"/>
</dbReference>
<dbReference type="EMBL" id="GEEE01013156">
    <property type="protein sequence ID" value="JAP50069.1"/>
    <property type="molecule type" value="Transcribed_RNA"/>
</dbReference>
<dbReference type="PANTHER" id="PTHR10083:SF374">
    <property type="entry name" value="BPTI_KUNITZ INHIBITOR DOMAIN-CONTAINING PROTEIN"/>
    <property type="match status" value="1"/>
</dbReference>
<sequence length="1349" mass="149874">QSYTAREVYGSFAAVHQQRVQPNMRSSFFVSLRMEFKAIILPVLLLFVACQTVVAADSENSGTVTVVYSISSTRKDTSYSGEESSDGETKATTSPDTVQPGDTAGASTSVPKLGDLGESESVTPTETSLQSTAVHPWSSVDKEVLLDASDLDAPLARTESTVLQNSVTALATAPSTTPTVTTSSSSTVDDLEALTEAPLGLSNLSTLYSEDGSRDVEVRCKIIPDIAPCTQAVRGVHWYFDSIEQRCLSTTDCISNENNFSSEEECMVACHHKIPIKACLDPPEAGFAHCHFNSAIKPTSSARKLVFFDKVLEKCRWFMFMGCGGSENQFSSVEKCQTACETPLVIQRIRQNALNLCRLPHTVLSRTRSVVCVDIGQRVSRWHFDESTGRCQEFGYDHCSGTANNFLTKSDCEKFCGGSPLTNDALCQLPPEAGDCQGERTMWFHNATGCHQFIFSGCGGNENRFSSRMDCLRTCRRGDLVEGELPDPWVDMDNSTWPAAHSLTTENPSATSETTTETMKKPVPPSTTSTPTLETFTTHPPMVYNLTGFTPKSVDIEPCRMEPLAGSCLPIECQNATGCTPKRLARWYFNQHTSDCESFVYAGCGGSVNTYDSAQLCIESCKRRIMKPERDRRCDNDPKRTGCYTLPSPSTDGVKTPQKVLFFFSVASGTCKAFYLKADDRNCNASAYFTDGQECMHSCHKSSPSEQDLPNRCFARKLSRPTKCSVEHHNESRWSYLPELHQCVLFSECHSQDSTLSSWGNNFKTKSLCESTCLPKTLKEVCRLPKDTGPCVGTHIRYFYDPVEQKCRIFIYGGCLGNGNRFTTKAECEDACGSLKMRYLEKGAGQTTTTIPQMKPREDSNTPPVPAEVFEQMRRITSMYSERYPWDFCLQPHDYGSCPTRQSSDSKGGSIFSLKRYFYDHERRTCSPYSYTGCGALGNHFETRSHCERVCAQRLKFPGGTACQGDHIRECSGSGLKAWKYKASMNTCLQVELCPSQLSPMSFRFDFASSLNPAAHFGLPSGVFSSSFACYSQCLPRPPNGTDVQNICHMNPITTVPYGCRAMVERWYFDLKDRVCRSYVTCPAYGNNFPDEETCISACKPSHIMDVCRLPLDHGGCTNFQTRWYYNSEKRTCERFDYGGCFGNANRFLSKRECDHACTDQDVCRLPVTGIAPLDTQAVERYFFNATSKECQKFLFAGRIRRGNNFESEATCHQVCLAVLNLHPVSVKINKMSTSLELIASQLRKAAETPVLQFGRNFTTIVVNKGPCLSAPYLTDIIRNVTLENCSPKDVIQEIAFVYSEGTNRCTPTVIPVCLEYLEEPYHLRIGSQQLVFESRASCENACLAGGKH</sequence>
<name>A0A0X3PE19_SCHSO</name>
<dbReference type="PROSITE" id="PS00280">
    <property type="entry name" value="BPTI_KUNITZ_1"/>
    <property type="match status" value="4"/>
</dbReference>
<dbReference type="PROSITE" id="PS50279">
    <property type="entry name" value="BPTI_KUNITZ_2"/>
    <property type="match status" value="10"/>
</dbReference>
<dbReference type="GO" id="GO:0004867">
    <property type="term" value="F:serine-type endopeptidase inhibitor activity"/>
    <property type="evidence" value="ECO:0007669"/>
    <property type="project" value="UniProtKB-KW"/>
</dbReference>
<protein>
    <recommendedName>
        <fullName evidence="7">BPTI/Kunitz inhibitor domain-containing protein</fullName>
    </recommendedName>
</protein>
<evidence type="ECO:0000256" key="6">
    <source>
        <dbReference type="SAM" id="MobiDB-lite"/>
    </source>
</evidence>
<evidence type="ECO:0000313" key="8">
    <source>
        <dbReference type="EMBL" id="JAP50069.1"/>
    </source>
</evidence>
<evidence type="ECO:0000256" key="2">
    <source>
        <dbReference type="ARBA" id="ARBA00022525"/>
    </source>
</evidence>
<keyword evidence="3" id="KW-0646">Protease inhibitor</keyword>
<feature type="domain" description="BPTI/Kunitz inhibitor" evidence="7">
    <location>
        <begin position="1164"/>
        <end position="1216"/>
    </location>
</feature>
<organism evidence="8">
    <name type="scientific">Schistocephalus solidus</name>
    <name type="common">Tapeworm</name>
    <dbReference type="NCBI Taxonomy" id="70667"/>
    <lineage>
        <taxon>Eukaryota</taxon>
        <taxon>Metazoa</taxon>
        <taxon>Spiralia</taxon>
        <taxon>Lophotrochozoa</taxon>
        <taxon>Platyhelminthes</taxon>
        <taxon>Cestoda</taxon>
        <taxon>Eucestoda</taxon>
        <taxon>Diphyllobothriidea</taxon>
        <taxon>Diphyllobothriidae</taxon>
        <taxon>Schistocephalus</taxon>
    </lineage>
</organism>
<dbReference type="FunFam" id="4.10.410.10:FF:000011">
    <property type="entry name" value="Tissue factor pathway inhibitor"/>
    <property type="match status" value="1"/>
</dbReference>
<dbReference type="InterPro" id="IPR050098">
    <property type="entry name" value="TFPI/VKTCI-like"/>
</dbReference>
<dbReference type="InterPro" id="IPR020901">
    <property type="entry name" value="Prtase_inh_Kunz-CS"/>
</dbReference>
<dbReference type="Pfam" id="PF00014">
    <property type="entry name" value="Kunitz_BPTI"/>
    <property type="match status" value="10"/>
</dbReference>
<keyword evidence="2" id="KW-0964">Secreted</keyword>
<accession>A0A0X3PE19</accession>
<feature type="region of interest" description="Disordered" evidence="6">
    <location>
        <begin position="75"/>
        <end position="134"/>
    </location>
</feature>
<keyword evidence="5" id="KW-1015">Disulfide bond</keyword>
<evidence type="ECO:0000256" key="1">
    <source>
        <dbReference type="ARBA" id="ARBA00004613"/>
    </source>
</evidence>
<feature type="domain" description="BPTI/Kunitz inhibitor" evidence="7">
    <location>
        <begin position="279"/>
        <end position="340"/>
    </location>
</feature>
<feature type="compositionally biased region" description="Polar residues" evidence="6">
    <location>
        <begin position="498"/>
        <end position="517"/>
    </location>
</feature>
<dbReference type="PANTHER" id="PTHR10083">
    <property type="entry name" value="KUNITZ-TYPE PROTEASE INHIBITOR-RELATED"/>
    <property type="match status" value="1"/>
</dbReference>
<dbReference type="InterPro" id="IPR036880">
    <property type="entry name" value="Kunitz_BPTI_sf"/>
</dbReference>
<evidence type="ECO:0000259" key="7">
    <source>
        <dbReference type="PROSITE" id="PS50279"/>
    </source>
</evidence>
<feature type="compositionally biased region" description="Low complexity" evidence="6">
    <location>
        <begin position="526"/>
        <end position="536"/>
    </location>
</feature>
<dbReference type="SUPFAM" id="SSF57362">
    <property type="entry name" value="BPTI-like"/>
    <property type="match status" value="11"/>
</dbReference>